<dbReference type="Gene3D" id="1.10.3880.10">
    <property type="entry name" value="Fe(II) trafficking protein YggX"/>
    <property type="match status" value="1"/>
</dbReference>
<dbReference type="SUPFAM" id="SSF111148">
    <property type="entry name" value="YggX-like"/>
    <property type="match status" value="1"/>
</dbReference>
<proteinExistence type="inferred from homology"/>
<dbReference type="HAMAP" id="MF_00686">
    <property type="entry name" value="Fe_traffic_YggX"/>
    <property type="match status" value="1"/>
</dbReference>
<evidence type="ECO:0000256" key="3">
    <source>
        <dbReference type="ARBA" id="ARBA00061679"/>
    </source>
</evidence>
<comment type="function">
    <text evidence="2">Could be a mediator in iron transactions between iron acquisition and iron-requiring processes, such as synthesis and/or repair of Fe-S clusters in biosynthetic enzymes. Necessary to maintain high levels of aconitase under oxidative stress.</text>
</comment>
<comment type="similarity">
    <text evidence="3 5">Belongs to the Fe(2+)-trafficking protein family.</text>
</comment>
<dbReference type="EMBL" id="AP023086">
    <property type="protein sequence ID" value="BCD99743.1"/>
    <property type="molecule type" value="Genomic_DNA"/>
</dbReference>
<dbReference type="NCBIfam" id="NF003817">
    <property type="entry name" value="PRK05408.1"/>
    <property type="match status" value="1"/>
</dbReference>
<evidence type="ECO:0000313" key="6">
    <source>
        <dbReference type="EMBL" id="BCD99743.1"/>
    </source>
</evidence>
<reference evidence="6 7" key="1">
    <citation type="journal article" date="2022" name="IScience">
        <title>An ultrasensitive nanofiber-based assay for enzymatic hydrolysis and deep-sea microbial degradation of cellulose.</title>
        <authorList>
            <person name="Tsudome M."/>
            <person name="Tachioka M."/>
            <person name="Miyazaki M."/>
            <person name="Uchimura K."/>
            <person name="Tsuda M."/>
            <person name="Takaki Y."/>
            <person name="Deguchi S."/>
        </authorList>
    </citation>
    <scope>NUCLEOTIDE SEQUENCE [LARGE SCALE GENOMIC DNA]</scope>
    <source>
        <strain evidence="6 7">GE09</strain>
    </source>
</reference>
<keyword evidence="1 5" id="KW-0408">Iron</keyword>
<dbReference type="AlphaFoldDB" id="A0AAN1WLH1"/>
<dbReference type="Pfam" id="PF04362">
    <property type="entry name" value="Iron_traffic"/>
    <property type="match status" value="1"/>
</dbReference>
<dbReference type="GO" id="GO:0034599">
    <property type="term" value="P:cellular response to oxidative stress"/>
    <property type="evidence" value="ECO:0007669"/>
    <property type="project" value="TreeGrafter"/>
</dbReference>
<protein>
    <recommendedName>
        <fullName evidence="4 5">Probable Fe(2+)-trafficking protein</fullName>
    </recommendedName>
</protein>
<gene>
    <name evidence="6" type="ORF">MARGE09_P3945</name>
</gene>
<name>A0AAN1WLH1_9GAMM</name>
<organism evidence="6 7">
    <name type="scientific">Marinagarivorans cellulosilyticus</name>
    <dbReference type="NCBI Taxonomy" id="2721545"/>
    <lineage>
        <taxon>Bacteria</taxon>
        <taxon>Pseudomonadati</taxon>
        <taxon>Pseudomonadota</taxon>
        <taxon>Gammaproteobacteria</taxon>
        <taxon>Cellvibrionales</taxon>
        <taxon>Cellvibrionaceae</taxon>
        <taxon>Marinagarivorans</taxon>
    </lineage>
</organism>
<dbReference type="InterPro" id="IPR036766">
    <property type="entry name" value="Fe_traffick_prot_YggX_sf"/>
</dbReference>
<evidence type="ECO:0000256" key="1">
    <source>
        <dbReference type="ARBA" id="ARBA00023004"/>
    </source>
</evidence>
<dbReference type="FunFam" id="1.10.3880.10:FF:000001">
    <property type="entry name" value="Probable Fe(2+)-trafficking protein"/>
    <property type="match status" value="1"/>
</dbReference>
<accession>A0AAN1WLH1</accession>
<dbReference type="GO" id="GO:0005506">
    <property type="term" value="F:iron ion binding"/>
    <property type="evidence" value="ECO:0007669"/>
    <property type="project" value="UniProtKB-UniRule"/>
</dbReference>
<evidence type="ECO:0000313" key="7">
    <source>
        <dbReference type="Proteomes" id="UP001320119"/>
    </source>
</evidence>
<keyword evidence="7" id="KW-1185">Reference proteome</keyword>
<sequence>MLAALSAPYLVFHMTRTVFCKKYQQDLPGLDLAPLPGAKGQDIYDNVSAQAWQEWLAHQTRLINEKHLSLFDASSRKYLGEQMEKFFTGAELDVIEGYVPESKSTVTDTPKSN</sequence>
<dbReference type="GO" id="GO:0005829">
    <property type="term" value="C:cytosol"/>
    <property type="evidence" value="ECO:0007669"/>
    <property type="project" value="TreeGrafter"/>
</dbReference>
<dbReference type="InterPro" id="IPR007457">
    <property type="entry name" value="Fe_traffick_prot_YggX"/>
</dbReference>
<evidence type="ECO:0000256" key="2">
    <source>
        <dbReference type="ARBA" id="ARBA00053793"/>
    </source>
</evidence>
<dbReference type="Proteomes" id="UP001320119">
    <property type="component" value="Chromosome"/>
</dbReference>
<dbReference type="PANTHER" id="PTHR36965">
    <property type="entry name" value="FE(2+)-TRAFFICKING PROTEIN-RELATED"/>
    <property type="match status" value="1"/>
</dbReference>
<evidence type="ECO:0000256" key="4">
    <source>
        <dbReference type="ARBA" id="ARBA00070403"/>
    </source>
</evidence>
<dbReference type="KEGG" id="marq:MARGE09_P3945"/>
<evidence type="ECO:0000256" key="5">
    <source>
        <dbReference type="HAMAP-Rule" id="MF_00686"/>
    </source>
</evidence>
<dbReference type="PANTHER" id="PTHR36965:SF1">
    <property type="entry name" value="FE(2+)-TRAFFICKING PROTEIN-RELATED"/>
    <property type="match status" value="1"/>
</dbReference>